<gene>
    <name evidence="2" type="ORF">GCM10012280_41460</name>
</gene>
<comment type="caution">
    <text evidence="2">The sequence shown here is derived from an EMBL/GenBank/DDBJ whole genome shotgun (WGS) entry which is preliminary data.</text>
</comment>
<proteinExistence type="predicted"/>
<protein>
    <submittedName>
        <fullName evidence="2">Uncharacterized protein</fullName>
    </submittedName>
</protein>
<evidence type="ECO:0000313" key="3">
    <source>
        <dbReference type="Proteomes" id="UP000641932"/>
    </source>
</evidence>
<accession>A0A917ZS64</accession>
<sequence length="156" mass="17269">MWAATASLMGVVVGGLLSFAAQETSRRSSERTEEQRRDSEIAEKRRDNRVSHLVEFLVAAQAAERVAADRGPQPPLDEGWQVLANQSIDRLWVLQKTIHMLCAPHVNEAARGLCFALQEVIKNGPDDSGEPFAEQVAAHIRPSRRAFLDAAHEYLG</sequence>
<reference evidence="2" key="1">
    <citation type="journal article" date="2014" name="Int. J. Syst. Evol. Microbiol.">
        <title>Complete genome sequence of Corynebacterium casei LMG S-19264T (=DSM 44701T), isolated from a smear-ripened cheese.</title>
        <authorList>
            <consortium name="US DOE Joint Genome Institute (JGI-PGF)"/>
            <person name="Walter F."/>
            <person name="Albersmeier A."/>
            <person name="Kalinowski J."/>
            <person name="Ruckert C."/>
        </authorList>
    </citation>
    <scope>NUCLEOTIDE SEQUENCE</scope>
    <source>
        <strain evidence="2">CGMCC 4.7201</strain>
    </source>
</reference>
<evidence type="ECO:0000256" key="1">
    <source>
        <dbReference type="SAM" id="MobiDB-lite"/>
    </source>
</evidence>
<feature type="region of interest" description="Disordered" evidence="1">
    <location>
        <begin position="24"/>
        <end position="44"/>
    </location>
</feature>
<name>A0A917ZS64_9ACTN</name>
<evidence type="ECO:0000313" key="2">
    <source>
        <dbReference type="EMBL" id="GGO92084.1"/>
    </source>
</evidence>
<dbReference type="AlphaFoldDB" id="A0A917ZS64"/>
<keyword evidence="3" id="KW-1185">Reference proteome</keyword>
<dbReference type="EMBL" id="BMMS01000017">
    <property type="protein sequence ID" value="GGO92084.1"/>
    <property type="molecule type" value="Genomic_DNA"/>
</dbReference>
<dbReference type="Proteomes" id="UP000641932">
    <property type="component" value="Unassembled WGS sequence"/>
</dbReference>
<organism evidence="2 3">
    <name type="scientific">Wenjunlia tyrosinilytica</name>
    <dbReference type="NCBI Taxonomy" id="1544741"/>
    <lineage>
        <taxon>Bacteria</taxon>
        <taxon>Bacillati</taxon>
        <taxon>Actinomycetota</taxon>
        <taxon>Actinomycetes</taxon>
        <taxon>Kitasatosporales</taxon>
        <taxon>Streptomycetaceae</taxon>
        <taxon>Wenjunlia</taxon>
    </lineage>
</organism>
<reference evidence="2" key="2">
    <citation type="submission" date="2020-09" db="EMBL/GenBank/DDBJ databases">
        <authorList>
            <person name="Sun Q."/>
            <person name="Zhou Y."/>
        </authorList>
    </citation>
    <scope>NUCLEOTIDE SEQUENCE</scope>
    <source>
        <strain evidence="2">CGMCC 4.7201</strain>
    </source>
</reference>